<dbReference type="Gene3D" id="3.40.630.10">
    <property type="entry name" value="Zn peptidases"/>
    <property type="match status" value="1"/>
</dbReference>
<dbReference type="Gene3D" id="3.30.70.360">
    <property type="match status" value="1"/>
</dbReference>
<dbReference type="EMBL" id="JAJNOC010000004">
    <property type="protein sequence ID" value="MCD2517366.1"/>
    <property type="molecule type" value="Genomic_DNA"/>
</dbReference>
<dbReference type="Pfam" id="PF01546">
    <property type="entry name" value="Peptidase_M20"/>
    <property type="match status" value="1"/>
</dbReference>
<dbReference type="CDD" id="cd03884">
    <property type="entry name" value="M20_bAS"/>
    <property type="match status" value="1"/>
</dbReference>
<comment type="similarity">
    <text evidence="2">Belongs to the peptidase M20 family.</text>
</comment>
<comment type="subunit">
    <text evidence="3">Homodimer.</text>
</comment>
<evidence type="ECO:0000259" key="9">
    <source>
        <dbReference type="Pfam" id="PF09349"/>
    </source>
</evidence>
<dbReference type="SUPFAM" id="SSF53187">
    <property type="entry name" value="Zn-dependent exopeptidases"/>
    <property type="match status" value="1"/>
</dbReference>
<dbReference type="InterPro" id="IPR017580">
    <property type="entry name" value="OHCU_decarboxylase-1"/>
</dbReference>
<evidence type="ECO:0000259" key="8">
    <source>
        <dbReference type="Pfam" id="PF07687"/>
    </source>
</evidence>
<dbReference type="NCBIfam" id="NF006775">
    <property type="entry name" value="PRK09290.2-5"/>
    <property type="match status" value="1"/>
</dbReference>
<reference evidence="10" key="1">
    <citation type="submission" date="2021-11" db="EMBL/GenBank/DDBJ databases">
        <title>The complete genome of Massilia sp sp. G4R7.</title>
        <authorList>
            <person name="Liu L."/>
            <person name="Yue J."/>
            <person name="Yuan J."/>
            <person name="Yang F."/>
            <person name="Li L."/>
        </authorList>
    </citation>
    <scope>NUCLEOTIDE SEQUENCE</scope>
    <source>
        <strain evidence="10">G4R7</strain>
    </source>
</reference>
<sequence length="584" mass="62090">MNTTTLPHLNSCPPAAFVEALQGVYEHSPWIADRAAAMRPFASVAALKQALQAVVQQASNDERLALLRAHPELAGKAAIAGELTAESTGEQAASGLDRCSLDEYGQLQQLNKDYGDKFGFPFILAVKGPTGRGLTRAAIIATFARRLENSLDAEMAECLRQVHRIAEIRLNALLGVALRFGPQVMDWAETLGAISDGGDGLTCAYMTPSHIRTAARLADWMREAGMTVHIDAVGNVIGRYAAAQPDARVWMTGSHYDTVRNGGKYDGRLGILLPIALVRHLHERGERLPFHLDVVGFAEEEGVRFRSTFLGSSAITGRFDAALLEQRDGDGVTMRSALAAAGHDPSSIPAIARDPASLLGFVEVHIEQGPVLLERGLPVGVVTAIAGSSRYLVELMGVAGHAGTTPMDMRRDAAAAAAEIVLLVEERCGGRGSLVGTVGQLEVPSGSVNVIPGRCRLSLDIRAASDAERLAAVDDILAGIGAICARRGVKEQLWKLVEADAAPCSPRLMDMLGDALLDSGLPRFDLLSGAGHDAMEMARITEVAMLFTRCGNGGISHNPLETMTADDAEVAGEVLLGFLRRLSY</sequence>
<dbReference type="PANTHER" id="PTHR32494:SF19">
    <property type="entry name" value="ALLANTOATE DEIMINASE-RELATED"/>
    <property type="match status" value="1"/>
</dbReference>
<dbReference type="SUPFAM" id="SSF55031">
    <property type="entry name" value="Bacterial exopeptidase dimerisation domain"/>
    <property type="match status" value="1"/>
</dbReference>
<organism evidence="10 11">
    <name type="scientific">Massilia phyllostachyos</name>
    <dbReference type="NCBI Taxonomy" id="2898585"/>
    <lineage>
        <taxon>Bacteria</taxon>
        <taxon>Pseudomonadati</taxon>
        <taxon>Pseudomonadota</taxon>
        <taxon>Betaproteobacteria</taxon>
        <taxon>Burkholderiales</taxon>
        <taxon>Oxalobacteraceae</taxon>
        <taxon>Telluria group</taxon>
        <taxon>Massilia</taxon>
    </lineage>
</organism>
<evidence type="ECO:0000313" key="11">
    <source>
        <dbReference type="Proteomes" id="UP001179361"/>
    </source>
</evidence>
<dbReference type="RefSeq" id="WP_231058664.1">
    <property type="nucleotide sequence ID" value="NZ_JAJNOC010000004.1"/>
</dbReference>
<dbReference type="InterPro" id="IPR036778">
    <property type="entry name" value="OHCU_decarboxylase_sf"/>
</dbReference>
<evidence type="ECO:0000256" key="2">
    <source>
        <dbReference type="ARBA" id="ARBA00006153"/>
    </source>
</evidence>
<dbReference type="NCBIfam" id="TIGR03164">
    <property type="entry name" value="UHCUDC"/>
    <property type="match status" value="1"/>
</dbReference>
<gene>
    <name evidence="10" type="ORF">LQ564_13710</name>
</gene>
<evidence type="ECO:0000256" key="1">
    <source>
        <dbReference type="ARBA" id="ARBA00001936"/>
    </source>
</evidence>
<dbReference type="Proteomes" id="UP001179361">
    <property type="component" value="Unassembled WGS sequence"/>
</dbReference>
<evidence type="ECO:0000256" key="3">
    <source>
        <dbReference type="ARBA" id="ARBA00011738"/>
    </source>
</evidence>
<evidence type="ECO:0000313" key="10">
    <source>
        <dbReference type="EMBL" id="MCD2517366.1"/>
    </source>
</evidence>
<evidence type="ECO:0000256" key="5">
    <source>
        <dbReference type="ARBA" id="ARBA00022723"/>
    </source>
</evidence>
<dbReference type="Pfam" id="PF07687">
    <property type="entry name" value="M20_dimer"/>
    <property type="match status" value="1"/>
</dbReference>
<evidence type="ECO:0000256" key="4">
    <source>
        <dbReference type="ARBA" id="ARBA00022631"/>
    </source>
</evidence>
<protein>
    <submittedName>
        <fullName evidence="10">Allantoate amidohydrolase</fullName>
    </submittedName>
</protein>
<dbReference type="Pfam" id="PF09349">
    <property type="entry name" value="OHCU_decarbox"/>
    <property type="match status" value="1"/>
</dbReference>
<dbReference type="SUPFAM" id="SSF158694">
    <property type="entry name" value="UraD-Like"/>
    <property type="match status" value="1"/>
</dbReference>
<evidence type="ECO:0000256" key="7">
    <source>
        <dbReference type="ARBA" id="ARBA00023211"/>
    </source>
</evidence>
<keyword evidence="4" id="KW-0659">Purine metabolism</keyword>
<dbReference type="InterPro" id="IPR011650">
    <property type="entry name" value="Peptidase_M20_dimer"/>
</dbReference>
<dbReference type="Gene3D" id="1.10.3330.10">
    <property type="entry name" value="Oxo-4-hydroxy-4-carboxy-5-ureidoimidazoline decarboxylase"/>
    <property type="match status" value="1"/>
</dbReference>
<keyword evidence="5" id="KW-0479">Metal-binding</keyword>
<dbReference type="InterPro" id="IPR002933">
    <property type="entry name" value="Peptidase_M20"/>
</dbReference>
<comment type="cofactor">
    <cofactor evidence="1">
        <name>Mn(2+)</name>
        <dbReference type="ChEBI" id="CHEBI:29035"/>
    </cofactor>
</comment>
<dbReference type="PANTHER" id="PTHR32494">
    <property type="entry name" value="ALLANTOATE DEIMINASE-RELATED"/>
    <property type="match status" value="1"/>
</dbReference>
<feature type="domain" description="Oxo-4-hydroxy-4-carboxy-5-ureidoimidazoline decarboxylase" evidence="9">
    <location>
        <begin position="10"/>
        <end position="171"/>
    </location>
</feature>
<dbReference type="InterPro" id="IPR036264">
    <property type="entry name" value="Bact_exopeptidase_dim_dom"/>
</dbReference>
<keyword evidence="7" id="KW-0464">Manganese</keyword>
<feature type="domain" description="Peptidase M20 dimerisation" evidence="8">
    <location>
        <begin position="386"/>
        <end position="476"/>
    </location>
</feature>
<name>A0ABS8Q8U5_9BURK</name>
<keyword evidence="6" id="KW-0378">Hydrolase</keyword>
<evidence type="ECO:0000256" key="6">
    <source>
        <dbReference type="ARBA" id="ARBA00022801"/>
    </source>
</evidence>
<dbReference type="NCBIfam" id="TIGR01879">
    <property type="entry name" value="hydantase"/>
    <property type="match status" value="1"/>
</dbReference>
<dbReference type="InterPro" id="IPR018020">
    <property type="entry name" value="OHCU_decarboxylase"/>
</dbReference>
<comment type="caution">
    <text evidence="10">The sequence shown here is derived from an EMBL/GenBank/DDBJ whole genome shotgun (WGS) entry which is preliminary data.</text>
</comment>
<accession>A0ABS8Q8U5</accession>
<keyword evidence="11" id="KW-1185">Reference proteome</keyword>
<proteinExistence type="inferred from homology"/>
<dbReference type="InterPro" id="IPR010158">
    <property type="entry name" value="Amidase_Cbmase"/>
</dbReference>